<gene>
    <name evidence="1" type="ORF">DHOM_05125</name>
</gene>
<comment type="caution">
    <text evidence="1">The sequence shown here is derived from an EMBL/GenBank/DDBJ whole genome shotgun (WGS) entry which is preliminary data.</text>
</comment>
<accession>A0ABR4SP59</accession>
<keyword evidence="2" id="KW-1185">Reference proteome</keyword>
<organism evidence="1 2">
    <name type="scientific">Dermabacter hominis 1368</name>
    <dbReference type="NCBI Taxonomy" id="1450519"/>
    <lineage>
        <taxon>Bacteria</taxon>
        <taxon>Bacillati</taxon>
        <taxon>Actinomycetota</taxon>
        <taxon>Actinomycetes</taxon>
        <taxon>Micrococcales</taxon>
        <taxon>Dermabacteraceae</taxon>
        <taxon>Dermabacter</taxon>
    </lineage>
</organism>
<sequence length="90" mass="10021">MNCLSARFDGVPHAGFRKLAFAQFLPGGVAHFFPCALQVRDLNAGRKFFVRLGKLRKLLVTPRGKLTNAVTDLTPLLQRKDGQVITLRDN</sequence>
<evidence type="ECO:0000313" key="2">
    <source>
        <dbReference type="Proteomes" id="UP000030182"/>
    </source>
</evidence>
<proteinExistence type="predicted"/>
<evidence type="ECO:0000313" key="1">
    <source>
        <dbReference type="EMBL" id="KDS93596.1"/>
    </source>
</evidence>
<name>A0ABR4SP59_9MICO</name>
<reference evidence="1 2" key="1">
    <citation type="submission" date="2014-01" db="EMBL/GenBank/DDBJ databases">
        <title>Draft genome sequence of the multidrug-resistant clinical isolate Dermabacter hominis 1368.</title>
        <authorList>
            <person name="Albersmeier A."/>
            <person name="Bomholt C."/>
            <person name="Glaub A."/>
            <person name="Ruckert C."/>
            <person name="Soriano F."/>
            <person name="Fernandez-Natal I."/>
            <person name="Tauch A."/>
        </authorList>
    </citation>
    <scope>NUCLEOTIDE SEQUENCE [LARGE SCALE GENOMIC DNA]</scope>
    <source>
        <strain evidence="1 2">1368</strain>
    </source>
</reference>
<protein>
    <submittedName>
        <fullName evidence="1">Uncharacterized protein</fullName>
    </submittedName>
</protein>
<dbReference type="EMBL" id="JDRS01000006">
    <property type="protein sequence ID" value="KDS93596.1"/>
    <property type="molecule type" value="Genomic_DNA"/>
</dbReference>
<dbReference type="Proteomes" id="UP000030182">
    <property type="component" value="Unassembled WGS sequence"/>
</dbReference>